<comment type="caution">
    <text evidence="2">The sequence shown here is derived from an EMBL/GenBank/DDBJ whole genome shotgun (WGS) entry which is preliminary data.</text>
</comment>
<keyword evidence="3" id="KW-1185">Reference proteome</keyword>
<feature type="region of interest" description="Disordered" evidence="1">
    <location>
        <begin position="1"/>
        <end position="35"/>
    </location>
</feature>
<sequence length="81" mass="9192">MYRETQSRSRLRQDPGLWHRLNPHSGNGSLAATDPRQGGLCVRLRESFQRADRLTLGGLYSLGMLGNPRYRAPRGHDPLHL</sequence>
<name>A0ABQ2EHV6_9DEIO</name>
<feature type="compositionally biased region" description="Basic and acidic residues" evidence="1">
    <location>
        <begin position="1"/>
        <end position="13"/>
    </location>
</feature>
<dbReference type="Proteomes" id="UP000647587">
    <property type="component" value="Unassembled WGS sequence"/>
</dbReference>
<gene>
    <name evidence="2" type="ORF">GCM10008955_01740</name>
</gene>
<dbReference type="EMBL" id="BMPP01000001">
    <property type="protein sequence ID" value="GGK12164.1"/>
    <property type="molecule type" value="Genomic_DNA"/>
</dbReference>
<evidence type="ECO:0000256" key="1">
    <source>
        <dbReference type="SAM" id="MobiDB-lite"/>
    </source>
</evidence>
<reference evidence="3" key="1">
    <citation type="journal article" date="2019" name="Int. J. Syst. Evol. Microbiol.">
        <title>The Global Catalogue of Microorganisms (GCM) 10K type strain sequencing project: providing services to taxonomists for standard genome sequencing and annotation.</title>
        <authorList>
            <consortium name="The Broad Institute Genomics Platform"/>
            <consortium name="The Broad Institute Genome Sequencing Center for Infectious Disease"/>
            <person name="Wu L."/>
            <person name="Ma J."/>
        </authorList>
    </citation>
    <scope>NUCLEOTIDE SEQUENCE [LARGE SCALE GENOMIC DNA]</scope>
    <source>
        <strain evidence="3">JCM 30331</strain>
    </source>
</reference>
<protein>
    <submittedName>
        <fullName evidence="2">Uncharacterized protein</fullName>
    </submittedName>
</protein>
<accession>A0ABQ2EHV6</accession>
<organism evidence="2 3">
    <name type="scientific">Deinococcus malanensis</name>
    <dbReference type="NCBI Taxonomy" id="1706855"/>
    <lineage>
        <taxon>Bacteria</taxon>
        <taxon>Thermotogati</taxon>
        <taxon>Deinococcota</taxon>
        <taxon>Deinococci</taxon>
        <taxon>Deinococcales</taxon>
        <taxon>Deinococcaceae</taxon>
        <taxon>Deinococcus</taxon>
    </lineage>
</organism>
<evidence type="ECO:0000313" key="3">
    <source>
        <dbReference type="Proteomes" id="UP000647587"/>
    </source>
</evidence>
<evidence type="ECO:0000313" key="2">
    <source>
        <dbReference type="EMBL" id="GGK12164.1"/>
    </source>
</evidence>
<proteinExistence type="predicted"/>